<keyword evidence="3" id="KW-1185">Reference proteome</keyword>
<gene>
    <name evidence="2" type="ordered locus">TOPB45_0664</name>
</gene>
<proteinExistence type="predicted"/>
<name>F8C4Y2_THEGP</name>
<reference evidence="2 3" key="1">
    <citation type="journal article" date="2013" name="Genome Announc.">
        <title>Complete genome sequence of the hyperthermophilic sulfate-reducing bacterium Thermodesulfobacterium geofontis OPF15T.</title>
        <authorList>
            <person name="Elkins J.G."/>
            <person name="Hamilton-Brehm S.D."/>
            <person name="Lucas S."/>
            <person name="Han J."/>
            <person name="Lapidus A."/>
            <person name="Cheng J.F."/>
            <person name="Goodwin L.A."/>
            <person name="Pitluck S."/>
            <person name="Peters L."/>
            <person name="Mikhailova N."/>
            <person name="Davenport K.W."/>
            <person name="Detter J.C."/>
            <person name="Han C.S."/>
            <person name="Tapia R."/>
            <person name="Land M.L."/>
            <person name="Hauser L."/>
            <person name="Kyrpides N.C."/>
            <person name="Ivanova N.N."/>
            <person name="Pagani I."/>
            <person name="Bruce D."/>
            <person name="Woyke T."/>
            <person name="Cottingham R.W."/>
        </authorList>
    </citation>
    <scope>NUCLEOTIDE SEQUENCE [LARGE SCALE GENOMIC DNA]</scope>
    <source>
        <strain evidence="2 3">OPF15</strain>
    </source>
</reference>
<feature type="chain" id="PRO_5003374269" description="DUF5666 domain-containing protein" evidence="1">
    <location>
        <begin position="23"/>
        <end position="116"/>
    </location>
</feature>
<organism evidence="2 3">
    <name type="scientific">Thermodesulfobacterium geofontis (strain OPF15)</name>
    <dbReference type="NCBI Taxonomy" id="795359"/>
    <lineage>
        <taxon>Bacteria</taxon>
        <taxon>Pseudomonadati</taxon>
        <taxon>Thermodesulfobacteriota</taxon>
        <taxon>Thermodesulfobacteria</taxon>
        <taxon>Thermodesulfobacteriales</taxon>
        <taxon>Thermodesulfobacteriaceae</taxon>
        <taxon>Thermodesulfobacterium</taxon>
    </lineage>
</organism>
<dbReference type="Proteomes" id="UP000006583">
    <property type="component" value="Chromosome"/>
</dbReference>
<dbReference type="EMBL" id="CP002829">
    <property type="protein sequence ID" value="AEH22766.1"/>
    <property type="molecule type" value="Genomic_DNA"/>
</dbReference>
<dbReference type="PATRIC" id="fig|795359.3.peg.674"/>
<protein>
    <recommendedName>
        <fullName evidence="4">DUF5666 domain-containing protein</fullName>
    </recommendedName>
</protein>
<sequence>MKKLLVTLTALGVVLTTSPIFAQTPAEKGAQQPPAKEKVVKKEVKKEEIKSVTGEVVAVDTADKTLTIKCEKEKKEIKISATEKQLKGINKGDTVEVKYVEKEGKLVAESIKKVKK</sequence>
<dbReference type="HOGENOM" id="CLU_2095728_0_0_0"/>
<evidence type="ECO:0008006" key="4">
    <source>
        <dbReference type="Google" id="ProtNLM"/>
    </source>
</evidence>
<dbReference type="RefSeq" id="WP_013909466.1">
    <property type="nucleotide sequence ID" value="NC_015682.1"/>
</dbReference>
<dbReference type="STRING" id="795359.TOPB45_0664"/>
<dbReference type="AlphaFoldDB" id="F8C4Y2"/>
<evidence type="ECO:0000313" key="3">
    <source>
        <dbReference type="Proteomes" id="UP000006583"/>
    </source>
</evidence>
<evidence type="ECO:0000256" key="1">
    <source>
        <dbReference type="SAM" id="SignalP"/>
    </source>
</evidence>
<accession>F8C4Y2</accession>
<feature type="signal peptide" evidence="1">
    <location>
        <begin position="1"/>
        <end position="22"/>
    </location>
</feature>
<keyword evidence="1" id="KW-0732">Signal</keyword>
<dbReference type="KEGG" id="top:TOPB45_0664"/>
<evidence type="ECO:0000313" key="2">
    <source>
        <dbReference type="EMBL" id="AEH22766.1"/>
    </source>
</evidence>